<reference evidence="6" key="1">
    <citation type="submission" date="2017-02" db="UniProtKB">
        <authorList>
            <consortium name="WormBaseParasite"/>
        </authorList>
    </citation>
    <scope>IDENTIFICATION</scope>
</reference>
<reference evidence="4 5" key="2">
    <citation type="submission" date="2018-10" db="EMBL/GenBank/DDBJ databases">
        <authorList>
            <consortium name="Pathogen Informatics"/>
        </authorList>
    </citation>
    <scope>NUCLEOTIDE SEQUENCE [LARGE SCALE GENOMIC DNA]</scope>
</reference>
<evidence type="ECO:0000256" key="3">
    <source>
        <dbReference type="ARBA" id="ARBA00023274"/>
    </source>
</evidence>
<keyword evidence="5" id="KW-1185">Reference proteome</keyword>
<dbReference type="OrthoDB" id="1654884at2759"/>
<dbReference type="GO" id="GO:0006412">
    <property type="term" value="P:translation"/>
    <property type="evidence" value="ECO:0007669"/>
    <property type="project" value="InterPro"/>
</dbReference>
<dbReference type="InterPro" id="IPR001971">
    <property type="entry name" value="Ribosomal_uS11"/>
</dbReference>
<dbReference type="STRING" id="51028.A0A0N4V6T5"/>
<dbReference type="WBParaSite" id="EVEC_0000598301-mRNA-1">
    <property type="protein sequence ID" value="EVEC_0000598301-mRNA-1"/>
    <property type="gene ID" value="EVEC_0000598301"/>
</dbReference>
<accession>A0A0N4V6T5</accession>
<evidence type="ECO:0000256" key="2">
    <source>
        <dbReference type="ARBA" id="ARBA00022980"/>
    </source>
</evidence>
<keyword evidence="3" id="KW-0687">Ribonucleoprotein</keyword>
<dbReference type="GO" id="GO:0003735">
    <property type="term" value="F:structural constituent of ribosome"/>
    <property type="evidence" value="ECO:0007669"/>
    <property type="project" value="InterPro"/>
</dbReference>
<dbReference type="EMBL" id="UXUI01008212">
    <property type="protein sequence ID" value="VDD90843.1"/>
    <property type="molecule type" value="Genomic_DNA"/>
</dbReference>
<dbReference type="HAMAP" id="MF_01310">
    <property type="entry name" value="Ribosomal_uS11"/>
    <property type="match status" value="1"/>
</dbReference>
<dbReference type="GO" id="GO:1990904">
    <property type="term" value="C:ribonucleoprotein complex"/>
    <property type="evidence" value="ECO:0007669"/>
    <property type="project" value="UniProtKB-KW"/>
</dbReference>
<dbReference type="InterPro" id="IPR036967">
    <property type="entry name" value="Ribosomal_uS11_sf"/>
</dbReference>
<organism evidence="6">
    <name type="scientific">Enterobius vermicularis</name>
    <name type="common">Human pinworm</name>
    <dbReference type="NCBI Taxonomy" id="51028"/>
    <lineage>
        <taxon>Eukaryota</taxon>
        <taxon>Metazoa</taxon>
        <taxon>Ecdysozoa</taxon>
        <taxon>Nematoda</taxon>
        <taxon>Chromadorea</taxon>
        <taxon>Rhabditida</taxon>
        <taxon>Spirurina</taxon>
        <taxon>Oxyuridomorpha</taxon>
        <taxon>Oxyuroidea</taxon>
        <taxon>Oxyuridae</taxon>
        <taxon>Enterobius</taxon>
    </lineage>
</organism>
<proteinExistence type="inferred from homology"/>
<dbReference type="GO" id="GO:0005840">
    <property type="term" value="C:ribosome"/>
    <property type="evidence" value="ECO:0007669"/>
    <property type="project" value="UniProtKB-KW"/>
</dbReference>
<gene>
    <name evidence="4" type="ORF">EVEC_LOCUS5594</name>
</gene>
<dbReference type="AlphaFoldDB" id="A0A0N4V6T5"/>
<dbReference type="Proteomes" id="UP000274131">
    <property type="component" value="Unassembled WGS sequence"/>
</dbReference>
<evidence type="ECO:0000313" key="5">
    <source>
        <dbReference type="Proteomes" id="UP000274131"/>
    </source>
</evidence>
<dbReference type="Pfam" id="PF00411">
    <property type="entry name" value="Ribosomal_S11"/>
    <property type="match status" value="1"/>
</dbReference>
<name>A0A0N4V6T5_ENTVE</name>
<evidence type="ECO:0000313" key="4">
    <source>
        <dbReference type="EMBL" id="VDD90843.1"/>
    </source>
</evidence>
<protein>
    <submittedName>
        <fullName evidence="6">Ribosomal protein S11</fullName>
    </submittedName>
</protein>
<dbReference type="Gene3D" id="3.30.420.80">
    <property type="entry name" value="Ribosomal protein S11"/>
    <property type="match status" value="1"/>
</dbReference>
<dbReference type="SUPFAM" id="SSF53137">
    <property type="entry name" value="Translational machinery components"/>
    <property type="match status" value="1"/>
</dbReference>
<comment type="similarity">
    <text evidence="1">Belongs to the universal ribosomal protein uS11 family.</text>
</comment>
<evidence type="ECO:0000313" key="6">
    <source>
        <dbReference type="WBParaSite" id="EVEC_0000598301-mRNA-1"/>
    </source>
</evidence>
<dbReference type="PANTHER" id="PTHR11759">
    <property type="entry name" value="40S RIBOSOMAL PROTEIN S14/30S RIBOSOMAL PROTEIN S11"/>
    <property type="match status" value="1"/>
</dbReference>
<evidence type="ECO:0000256" key="1">
    <source>
        <dbReference type="ARBA" id="ARBA00006194"/>
    </source>
</evidence>
<keyword evidence="2" id="KW-0689">Ribosomal protein</keyword>
<sequence length="214" mass="23532">MSLRTLTPVFRNLAVASTSVASVQPFQCLCNQMRNFTFSAKLLKSLAEEHPAPKISEAQKFLQEGTVGAEHWLSVNQSRFEESFPTPETLHQSFDGIPFKELPIVHIKATKNNTLINAVTFENQPIIYTSCRLEGFKNAKKKTQIAGHATGVAAGQKLLRRGVKAVRIKLKGLGPGRMTSIKGLTVAGVQVISITDVTELKELGPRPKKQRRVG</sequence>